<dbReference type="InterPro" id="IPR045897">
    <property type="entry name" value="BPI/LBP_pln"/>
</dbReference>
<evidence type="ECO:0000259" key="4">
    <source>
        <dbReference type="SMART" id="SM00328"/>
    </source>
</evidence>
<evidence type="ECO:0000256" key="1">
    <source>
        <dbReference type="ARBA" id="ARBA00023180"/>
    </source>
</evidence>
<dbReference type="AlphaFoldDB" id="A0A7J6X9E6"/>
<dbReference type="EMBL" id="JABWDY010002787">
    <property type="protein sequence ID" value="KAF5206401.1"/>
    <property type="molecule type" value="Genomic_DNA"/>
</dbReference>
<name>A0A7J6X9E6_THATH</name>
<dbReference type="Gene3D" id="3.15.10.10">
    <property type="entry name" value="Bactericidal permeability-increasing protein, domain 1"/>
    <property type="match status" value="1"/>
</dbReference>
<dbReference type="SMART" id="SM00328">
    <property type="entry name" value="BPI1"/>
    <property type="match status" value="1"/>
</dbReference>
<dbReference type="PANTHER" id="PTHR46801">
    <property type="entry name" value="OS06G0309200 PROTEIN"/>
    <property type="match status" value="1"/>
</dbReference>
<proteinExistence type="inferred from homology"/>
<dbReference type="Proteomes" id="UP000554482">
    <property type="component" value="Unassembled WGS sequence"/>
</dbReference>
<dbReference type="InterPro" id="IPR017942">
    <property type="entry name" value="Lipid-bd_serum_glycop_N"/>
</dbReference>
<gene>
    <name evidence="6" type="ORF">FRX31_004008</name>
</gene>
<keyword evidence="7" id="KW-1185">Reference proteome</keyword>
<protein>
    <submittedName>
        <fullName evidence="6">Lipid binding protein BPI/LBP</fullName>
    </submittedName>
</protein>
<evidence type="ECO:0000256" key="2">
    <source>
        <dbReference type="ARBA" id="ARBA00060933"/>
    </source>
</evidence>
<dbReference type="GO" id="GO:0005615">
    <property type="term" value="C:extracellular space"/>
    <property type="evidence" value="ECO:0007669"/>
    <property type="project" value="InterPro"/>
</dbReference>
<evidence type="ECO:0000313" key="6">
    <source>
        <dbReference type="EMBL" id="KAF5206401.1"/>
    </source>
</evidence>
<dbReference type="SMART" id="SM00329">
    <property type="entry name" value="BPI2"/>
    <property type="match status" value="1"/>
</dbReference>
<sequence>MALSNTTTTFIFFLLLLFVSANTHLHQSNGESSISVLISQKGLDFVKDILLNQVISSLTPLELPNIQKSVKIPFIGNVKVLLSNITINQIEVSSSYIKLGDSGVEILASGATVNLSMNWYYSYSTWILVPVHISDKGTASIQVQGMEVGLTLGLEDQEGTLKLFLKEYGCNLKSITIKLDGGASWFYQGLVDAFQGQIRSVVETSISKKTKEGILRLDSLLQTLPKEIQVDDIASLNVTIVNEPLLGDSSIGIEINGLFVAGNQVLAPNYDHIYMNGQPLAACEGSSKMIGISLDEAVFSSCSDVYFNAGVMQWVVDKVPDQSLLNTAGWKYVVPQLYRKYPNDDIKLNISFSSSPVIKILENKIDATVYSDMVIDVVDANEVIPVACISVVISASGSVEISGNMLVGSVVLDDFTLSLKWSKIGKFHMTLIQSVMWSFLKTVATPYVNSRLRKGFPLPIVRGFTLQNADILYKNSLLAVCSDVVFTDSML</sequence>
<dbReference type="CDD" id="cd00026">
    <property type="entry name" value="BPI2"/>
    <property type="match status" value="1"/>
</dbReference>
<organism evidence="6 7">
    <name type="scientific">Thalictrum thalictroides</name>
    <name type="common">Rue-anemone</name>
    <name type="synonym">Anemone thalictroides</name>
    <dbReference type="NCBI Taxonomy" id="46969"/>
    <lineage>
        <taxon>Eukaryota</taxon>
        <taxon>Viridiplantae</taxon>
        <taxon>Streptophyta</taxon>
        <taxon>Embryophyta</taxon>
        <taxon>Tracheophyta</taxon>
        <taxon>Spermatophyta</taxon>
        <taxon>Magnoliopsida</taxon>
        <taxon>Ranunculales</taxon>
        <taxon>Ranunculaceae</taxon>
        <taxon>Thalictroideae</taxon>
        <taxon>Thalictrum</taxon>
    </lineage>
</organism>
<feature type="signal peptide" evidence="3">
    <location>
        <begin position="1"/>
        <end position="21"/>
    </location>
</feature>
<feature type="chain" id="PRO_5029684855" evidence="3">
    <location>
        <begin position="22"/>
        <end position="491"/>
    </location>
</feature>
<comment type="caution">
    <text evidence="6">The sequence shown here is derived from an EMBL/GenBank/DDBJ whole genome shotgun (WGS) entry which is preliminary data.</text>
</comment>
<keyword evidence="1" id="KW-0325">Glycoprotein</keyword>
<dbReference type="SUPFAM" id="SSF55394">
    <property type="entry name" value="Bactericidal permeability-increasing protein, BPI"/>
    <property type="match status" value="2"/>
</dbReference>
<dbReference type="OrthoDB" id="10255543at2759"/>
<evidence type="ECO:0000259" key="5">
    <source>
        <dbReference type="SMART" id="SM00329"/>
    </source>
</evidence>
<dbReference type="InterPro" id="IPR001124">
    <property type="entry name" value="Lipid-bd_serum_glycop_C"/>
</dbReference>
<dbReference type="GO" id="GO:0008289">
    <property type="term" value="F:lipid binding"/>
    <property type="evidence" value="ECO:0007669"/>
    <property type="project" value="InterPro"/>
</dbReference>
<dbReference type="Pfam" id="PF01273">
    <property type="entry name" value="LBP_BPI_CETP"/>
    <property type="match status" value="1"/>
</dbReference>
<evidence type="ECO:0000313" key="7">
    <source>
        <dbReference type="Proteomes" id="UP000554482"/>
    </source>
</evidence>
<dbReference type="CDD" id="cd00025">
    <property type="entry name" value="BPI1"/>
    <property type="match status" value="1"/>
</dbReference>
<keyword evidence="3" id="KW-0732">Signal</keyword>
<dbReference type="InterPro" id="IPR017943">
    <property type="entry name" value="Bactericidal_perm-incr_a/b_dom"/>
</dbReference>
<dbReference type="PANTHER" id="PTHR46801:SF2">
    <property type="entry name" value="LIPOPOLYSACCHARIDE-BINDING PROTEIN"/>
    <property type="match status" value="1"/>
</dbReference>
<dbReference type="Gene3D" id="3.15.20.10">
    <property type="entry name" value="Bactericidal permeability-increasing protein, domain 2"/>
    <property type="match status" value="1"/>
</dbReference>
<comment type="similarity">
    <text evidence="2">Belongs to the BPI/LBP/Plunc superfamily. BPI/LBP (TC 1.C.40) family.</text>
</comment>
<dbReference type="InterPro" id="IPR030675">
    <property type="entry name" value="BPI/LBP"/>
</dbReference>
<feature type="domain" description="Lipid-binding serum glycoprotein C-terminal" evidence="5">
    <location>
        <begin position="284"/>
        <end position="481"/>
    </location>
</feature>
<dbReference type="FunFam" id="3.15.10.10:FF:000001">
    <property type="entry name" value="phospholipid transfer protein-like"/>
    <property type="match status" value="1"/>
</dbReference>
<dbReference type="PIRSF" id="PIRSF002417">
    <property type="entry name" value="Lipid_binding_protein"/>
    <property type="match status" value="1"/>
</dbReference>
<dbReference type="Pfam" id="PF02886">
    <property type="entry name" value="LBP_BPI_CETP_C"/>
    <property type="match status" value="1"/>
</dbReference>
<reference evidence="6 7" key="1">
    <citation type="submission" date="2020-06" db="EMBL/GenBank/DDBJ databases">
        <title>Transcriptomic and genomic resources for Thalictrum thalictroides and T. hernandezii: Facilitating candidate gene discovery in an emerging model plant lineage.</title>
        <authorList>
            <person name="Arias T."/>
            <person name="Riano-Pachon D.M."/>
            <person name="Di Stilio V.S."/>
        </authorList>
    </citation>
    <scope>NUCLEOTIDE SEQUENCE [LARGE SCALE GENOMIC DNA]</scope>
    <source>
        <strain evidence="7">cv. WT478/WT964</strain>
        <tissue evidence="6">Leaves</tissue>
    </source>
</reference>
<feature type="domain" description="Lipid-binding serum glycoprotein N-terminal" evidence="4">
    <location>
        <begin position="38"/>
        <end position="264"/>
    </location>
</feature>
<evidence type="ECO:0000256" key="3">
    <source>
        <dbReference type="SAM" id="SignalP"/>
    </source>
</evidence>
<accession>A0A7J6X9E6</accession>